<keyword evidence="2" id="KW-0472">Membrane</keyword>
<dbReference type="Pfam" id="PF11162">
    <property type="entry name" value="DUF2946"/>
    <property type="match status" value="1"/>
</dbReference>
<evidence type="ECO:0000256" key="1">
    <source>
        <dbReference type="SAM" id="MobiDB-lite"/>
    </source>
</evidence>
<feature type="transmembrane region" description="Helical" evidence="2">
    <location>
        <begin position="12"/>
        <end position="34"/>
    </location>
</feature>
<feature type="region of interest" description="Disordered" evidence="1">
    <location>
        <begin position="104"/>
        <end position="131"/>
    </location>
</feature>
<dbReference type="Proteomes" id="UP000248021">
    <property type="component" value="Unassembled WGS sequence"/>
</dbReference>
<dbReference type="RefSeq" id="WP_110374514.1">
    <property type="nucleotide sequence ID" value="NZ_JAHBRY010000001.1"/>
</dbReference>
<dbReference type="EMBL" id="QJJK01000004">
    <property type="protein sequence ID" value="PXW60169.1"/>
    <property type="molecule type" value="Genomic_DNA"/>
</dbReference>
<accession>A0A2V3U8Z6</accession>
<dbReference type="OrthoDB" id="7365878at2"/>
<name>A0A2V3U8Z6_9HYPH</name>
<dbReference type="InterPro" id="IPR021333">
    <property type="entry name" value="DUF2946"/>
</dbReference>
<sequence>MEALRQRKGWAWVALVVAYMLVLQSVLGAFAIGASASPERNDVFGTFLCAPSGDLSGASDDAPVRKHLPDCCLYGCSMFAPVLLSLPAAAETPFEHSAVLAHPLPDLGVRPPLRRDGSPGRPRAPPHSIAA</sequence>
<keyword evidence="2" id="KW-1133">Transmembrane helix</keyword>
<keyword evidence="4" id="KW-1185">Reference proteome</keyword>
<comment type="caution">
    <text evidence="3">The sequence shown here is derived from an EMBL/GenBank/DDBJ whole genome shotgun (WGS) entry which is preliminary data.</text>
</comment>
<proteinExistence type="predicted"/>
<evidence type="ECO:0000313" key="3">
    <source>
        <dbReference type="EMBL" id="PXW60169.1"/>
    </source>
</evidence>
<dbReference type="AlphaFoldDB" id="A0A2V3U8Z6"/>
<organism evidence="3 4">
    <name type="scientific">Chelatococcus asaccharovorans</name>
    <dbReference type="NCBI Taxonomy" id="28210"/>
    <lineage>
        <taxon>Bacteria</taxon>
        <taxon>Pseudomonadati</taxon>
        <taxon>Pseudomonadota</taxon>
        <taxon>Alphaproteobacteria</taxon>
        <taxon>Hyphomicrobiales</taxon>
        <taxon>Chelatococcaceae</taxon>
        <taxon>Chelatococcus</taxon>
    </lineage>
</organism>
<evidence type="ECO:0000256" key="2">
    <source>
        <dbReference type="SAM" id="Phobius"/>
    </source>
</evidence>
<reference evidence="3 4" key="1">
    <citation type="submission" date="2018-05" db="EMBL/GenBank/DDBJ databases">
        <title>Genomic Encyclopedia of Type Strains, Phase IV (KMG-IV): sequencing the most valuable type-strain genomes for metagenomic binning, comparative biology and taxonomic classification.</title>
        <authorList>
            <person name="Goeker M."/>
        </authorList>
    </citation>
    <scope>NUCLEOTIDE SEQUENCE [LARGE SCALE GENOMIC DNA]</scope>
    <source>
        <strain evidence="3 4">DSM 6462</strain>
    </source>
</reference>
<gene>
    <name evidence="3" type="ORF">C7450_104221</name>
</gene>
<keyword evidence="2" id="KW-0812">Transmembrane</keyword>
<protein>
    <recommendedName>
        <fullName evidence="5">DUF2946 family protein</fullName>
    </recommendedName>
</protein>
<evidence type="ECO:0008006" key="5">
    <source>
        <dbReference type="Google" id="ProtNLM"/>
    </source>
</evidence>
<evidence type="ECO:0000313" key="4">
    <source>
        <dbReference type="Proteomes" id="UP000248021"/>
    </source>
</evidence>